<evidence type="ECO:0000256" key="1">
    <source>
        <dbReference type="ARBA" id="ARBA00022821"/>
    </source>
</evidence>
<sequence length="836" mass="95477">MPSLRISYDYLPLYLKQCFKYFALFPEDYRFNNLEVTNFWTAIGIIDKDKNYMEELVDNGFLMKENDDLEDQHYVLHDLLHVLSRSVSSQECLNICSSLNFRADAIPRSIRHLSVTMEDKYEDNFSGEMIKLRRKIDILNLRTLMIFRDYDDALDEILKETFKEIKCVRVLFIVVKPPKPFPCNFSNLIHLRYLKIASNFSSEITLPSTLSRFYHMKLLDLRDWQGSDKLPTDISRLVNLSHFFAKNGLHSNVPEIGKIKCLHELKEFCVKKEYVGFELKQLGELTELEGELNIHNLEKVATKDEAMEAKLVLKRDLKKLRLSWSTDHQHTTESDVLDGLEPHPNLAALEIVNHGGSTSRPPHWLCGDISTPNLVSLHLEGLSWDTLPPFWQLKLLISLTLRNISGVRQISTPGFDALKLPSGRCFVHLKYIVLDGLPNLIEWAESVPNSHAFSRLEYISCSRCPNLLALPFLVECPPGSYAHLFELKISDCPKLCVPPMPHISTLTSFSVEHSSSSRLSYTSHLGLSLTSYTGALAFHNMYKVEWMFFKGVSHIPLSELTKLRTLCFAECNITCHGLQNFTSLQEFAVENCGNFFRWHIKTPFFFHASLRELEIIEESSIRSMSLLSNLTSLTKLWLRSCKNLTVDGFNPLAIVNLKDLDVYNRGIYPVSIAADILSELLVAARTMTKLASPFHQLERLSVDCISAVFVDPICSLMAATVKDLSIWCDHRTESLTEEEKALELLTSLQSLQFCECLALLSLPQGLHNLSSLRLLRVINCPRIRPRPNERQLLPTSLQKLYLRGCSAELQEHVEELQATNPDLQVDMLKPGQGVRS</sequence>
<dbReference type="Pfam" id="PF23559">
    <property type="entry name" value="WHD_DRP"/>
    <property type="match status" value="1"/>
</dbReference>
<dbReference type="Pfam" id="PF25019">
    <property type="entry name" value="LRR_R13L1-DRL21"/>
    <property type="match status" value="1"/>
</dbReference>
<dbReference type="Gramene" id="HORVU.MOREX.r3.7HG0750920.1">
    <property type="protein sequence ID" value="HORVU.MOREX.r3.7HG0750920.1"/>
    <property type="gene ID" value="HORVU.MOREX.r3.7HG0750920"/>
</dbReference>
<accession>A0A8I7BFT8</accession>
<dbReference type="InterPro" id="IPR036388">
    <property type="entry name" value="WH-like_DNA-bd_sf"/>
</dbReference>
<dbReference type="EnsemblPlants" id="HORVU.MOREX.r3.7HG0750920.1">
    <property type="protein sequence ID" value="HORVU.MOREX.r3.7HG0750920.1"/>
    <property type="gene ID" value="HORVU.MOREX.r3.7HG0750920"/>
</dbReference>
<reference evidence="5" key="1">
    <citation type="journal article" date="2012" name="Nature">
        <title>A physical, genetic and functional sequence assembly of the barley genome.</title>
        <authorList>
            <consortium name="The International Barley Genome Sequencing Consortium"/>
            <person name="Mayer K.F."/>
            <person name="Waugh R."/>
            <person name="Brown J.W."/>
            <person name="Schulman A."/>
            <person name="Langridge P."/>
            <person name="Platzer M."/>
            <person name="Fincher G.B."/>
            <person name="Muehlbauer G.J."/>
            <person name="Sato K."/>
            <person name="Close T.J."/>
            <person name="Wise R.P."/>
            <person name="Stein N."/>
        </authorList>
    </citation>
    <scope>NUCLEOTIDE SEQUENCE [LARGE SCALE GENOMIC DNA]</scope>
    <source>
        <strain evidence="5">cv. Morex</strain>
    </source>
</reference>
<proteinExistence type="predicted"/>
<dbReference type="PANTHER" id="PTHR47186:SF58">
    <property type="entry name" value="NB-ARC DOMAIN-CONTAINING PROTEIN"/>
    <property type="match status" value="1"/>
</dbReference>
<evidence type="ECO:0008006" key="6">
    <source>
        <dbReference type="Google" id="ProtNLM"/>
    </source>
</evidence>
<name>A0A8I7BFT8_HORVV</name>
<dbReference type="AlphaFoldDB" id="A0A8I7BFT8"/>
<dbReference type="SUPFAM" id="SSF52058">
    <property type="entry name" value="L domain-like"/>
    <property type="match status" value="2"/>
</dbReference>
<dbReference type="Proteomes" id="UP000011116">
    <property type="component" value="Chromosome 7H"/>
</dbReference>
<feature type="domain" description="R13L1/DRL21-like LRR repeat region" evidence="3">
    <location>
        <begin position="279"/>
        <end position="403"/>
    </location>
</feature>
<evidence type="ECO:0000313" key="4">
    <source>
        <dbReference type="EnsemblPlants" id="HORVU.MOREX.r3.7HG0750920.1"/>
    </source>
</evidence>
<feature type="domain" description="Disease resistance protein winged helix" evidence="2">
    <location>
        <begin position="24"/>
        <end position="83"/>
    </location>
</feature>
<evidence type="ECO:0000313" key="5">
    <source>
        <dbReference type="Proteomes" id="UP000011116"/>
    </source>
</evidence>
<dbReference type="InterPro" id="IPR032675">
    <property type="entry name" value="LRR_dom_sf"/>
</dbReference>
<dbReference type="InterPro" id="IPR058922">
    <property type="entry name" value="WHD_DRP"/>
</dbReference>
<dbReference type="Gene3D" id="1.10.10.10">
    <property type="entry name" value="Winged helix-like DNA-binding domain superfamily/Winged helix DNA-binding domain"/>
    <property type="match status" value="1"/>
</dbReference>
<organism evidence="4 5">
    <name type="scientific">Hordeum vulgare subsp. vulgare</name>
    <name type="common">Domesticated barley</name>
    <dbReference type="NCBI Taxonomy" id="112509"/>
    <lineage>
        <taxon>Eukaryota</taxon>
        <taxon>Viridiplantae</taxon>
        <taxon>Streptophyta</taxon>
        <taxon>Embryophyta</taxon>
        <taxon>Tracheophyta</taxon>
        <taxon>Spermatophyta</taxon>
        <taxon>Magnoliopsida</taxon>
        <taxon>Liliopsida</taxon>
        <taxon>Poales</taxon>
        <taxon>Poaceae</taxon>
        <taxon>BOP clade</taxon>
        <taxon>Pooideae</taxon>
        <taxon>Triticodae</taxon>
        <taxon>Triticeae</taxon>
        <taxon>Hordeinae</taxon>
        <taxon>Hordeum</taxon>
    </lineage>
</organism>
<dbReference type="InterPro" id="IPR056789">
    <property type="entry name" value="LRR_R13L1-DRL21"/>
</dbReference>
<dbReference type="Gramene" id="HORVU.MOREX.r2.7HG0622840.1">
    <property type="protein sequence ID" value="HORVU.MOREX.r2.7HG0622840.1"/>
    <property type="gene ID" value="HORVU.MOREX.r2.7HG0622840"/>
</dbReference>
<evidence type="ECO:0000259" key="3">
    <source>
        <dbReference type="Pfam" id="PF25019"/>
    </source>
</evidence>
<keyword evidence="5" id="KW-1185">Reference proteome</keyword>
<dbReference type="PANTHER" id="PTHR47186">
    <property type="entry name" value="LEUCINE-RICH REPEAT-CONTAINING PROTEIN 57"/>
    <property type="match status" value="1"/>
</dbReference>
<dbReference type="Gene3D" id="3.80.10.10">
    <property type="entry name" value="Ribonuclease Inhibitor"/>
    <property type="match status" value="3"/>
</dbReference>
<keyword evidence="1" id="KW-0611">Plant defense</keyword>
<reference evidence="4" key="2">
    <citation type="submission" date="2020-10" db="EMBL/GenBank/DDBJ databases">
        <authorList>
            <person name="Scholz U."/>
            <person name="Mascher M."/>
            <person name="Fiebig A."/>
        </authorList>
    </citation>
    <scope>NUCLEOTIDE SEQUENCE [LARGE SCALE GENOMIC DNA]</scope>
    <source>
        <strain evidence="4">cv. Morex</strain>
    </source>
</reference>
<dbReference type="GO" id="GO:0006952">
    <property type="term" value="P:defense response"/>
    <property type="evidence" value="ECO:0007669"/>
    <property type="project" value="UniProtKB-KW"/>
</dbReference>
<reference evidence="4" key="3">
    <citation type="submission" date="2022-01" db="UniProtKB">
        <authorList>
            <consortium name="EnsemblPlants"/>
        </authorList>
    </citation>
    <scope>IDENTIFICATION</scope>
    <source>
        <strain evidence="4">subsp. vulgare</strain>
    </source>
</reference>
<evidence type="ECO:0000259" key="2">
    <source>
        <dbReference type="Pfam" id="PF23559"/>
    </source>
</evidence>
<protein>
    <recommendedName>
        <fullName evidence="6">NBS-LRR resistance-like protein</fullName>
    </recommendedName>
</protein>